<organism evidence="1 2">
    <name type="scientific">Ameca splendens</name>
    <dbReference type="NCBI Taxonomy" id="208324"/>
    <lineage>
        <taxon>Eukaryota</taxon>
        <taxon>Metazoa</taxon>
        <taxon>Chordata</taxon>
        <taxon>Craniata</taxon>
        <taxon>Vertebrata</taxon>
        <taxon>Euteleostomi</taxon>
        <taxon>Actinopterygii</taxon>
        <taxon>Neopterygii</taxon>
        <taxon>Teleostei</taxon>
        <taxon>Neoteleostei</taxon>
        <taxon>Acanthomorphata</taxon>
        <taxon>Ovalentaria</taxon>
        <taxon>Atherinomorphae</taxon>
        <taxon>Cyprinodontiformes</taxon>
        <taxon>Goodeidae</taxon>
        <taxon>Ameca</taxon>
    </lineage>
</organism>
<gene>
    <name evidence="1" type="ORF">AMECASPLE_030254</name>
</gene>
<comment type="caution">
    <text evidence="1">The sequence shown here is derived from an EMBL/GenBank/DDBJ whole genome shotgun (WGS) entry which is preliminary data.</text>
</comment>
<dbReference type="EMBL" id="JAHRIP010041196">
    <property type="protein sequence ID" value="MEQ2296998.1"/>
    <property type="molecule type" value="Genomic_DNA"/>
</dbReference>
<evidence type="ECO:0000313" key="2">
    <source>
        <dbReference type="Proteomes" id="UP001469553"/>
    </source>
</evidence>
<protein>
    <submittedName>
        <fullName evidence="1">Uncharacterized protein</fullName>
    </submittedName>
</protein>
<dbReference type="Proteomes" id="UP001469553">
    <property type="component" value="Unassembled WGS sequence"/>
</dbReference>
<proteinExistence type="predicted"/>
<keyword evidence="2" id="KW-1185">Reference proteome</keyword>
<sequence length="135" mass="14492">MKDKGSVRLGTWSIEIKTCVVSTMQKIKIINGPNLVALVAGMTAHPKSSAQSTMSLLSISKPADAPPYSRCAQPKDARHESNGKFITYSYPPPLPIITTISRHLQCRQSQECIQAIRAASATALTAAPSEMGLIL</sequence>
<accession>A0ABV0YT02</accession>
<name>A0ABV0YT02_9TELE</name>
<reference evidence="1 2" key="1">
    <citation type="submission" date="2021-06" db="EMBL/GenBank/DDBJ databases">
        <authorList>
            <person name="Palmer J.M."/>
        </authorList>
    </citation>
    <scope>NUCLEOTIDE SEQUENCE [LARGE SCALE GENOMIC DNA]</scope>
    <source>
        <strain evidence="1 2">AS_MEX2019</strain>
        <tissue evidence="1">Muscle</tissue>
    </source>
</reference>
<evidence type="ECO:0000313" key="1">
    <source>
        <dbReference type="EMBL" id="MEQ2296998.1"/>
    </source>
</evidence>